<name>A0A1E5L642_9FIRM</name>
<keyword evidence="3" id="KW-1185">Reference proteome</keyword>
<dbReference type="Proteomes" id="UP000095255">
    <property type="component" value="Unassembled WGS sequence"/>
</dbReference>
<sequence>MRIHIGNRHGFTLIELMISLAIIIMVTAIAIPNFQKAGEKAQISACSGNQKVILAQVDNYYLSEKSFPVTTIAGLGQFYPGFDMNQRITESSTDYYHKAYHDLQTEQSMWHPIDMQEMKDKGYLKEIVTCPKDGIYLIKIESGQISQIMCSVHGDLNGN</sequence>
<comment type="caution">
    <text evidence="2">The sequence shown here is derived from an EMBL/GenBank/DDBJ whole genome shotgun (WGS) entry which is preliminary data.</text>
</comment>
<keyword evidence="1" id="KW-0812">Transmembrane</keyword>
<dbReference type="RefSeq" id="WP_069701701.1">
    <property type="nucleotide sequence ID" value="NZ_MJAT01000012.1"/>
</dbReference>
<evidence type="ECO:0000256" key="1">
    <source>
        <dbReference type="SAM" id="Phobius"/>
    </source>
</evidence>
<dbReference type="Pfam" id="PF07963">
    <property type="entry name" value="N_methyl"/>
    <property type="match status" value="1"/>
</dbReference>
<keyword evidence="1" id="KW-1133">Transmembrane helix</keyword>
<dbReference type="PROSITE" id="PS00409">
    <property type="entry name" value="PROKAR_NTER_METHYL"/>
    <property type="match status" value="1"/>
</dbReference>
<dbReference type="OrthoDB" id="1798043at2"/>
<dbReference type="PANTHER" id="PTHR30093">
    <property type="entry name" value="GENERAL SECRETION PATHWAY PROTEIN G"/>
    <property type="match status" value="1"/>
</dbReference>
<evidence type="ECO:0008006" key="4">
    <source>
        <dbReference type="Google" id="ProtNLM"/>
    </source>
</evidence>
<protein>
    <recommendedName>
        <fullName evidence="4">Prepilin-type N-terminal cleavage/methylation domain-containing protein</fullName>
    </recommendedName>
</protein>
<dbReference type="EMBL" id="MJAT01000012">
    <property type="protein sequence ID" value="OEH85617.1"/>
    <property type="molecule type" value="Genomic_DNA"/>
</dbReference>
<dbReference type="AlphaFoldDB" id="A0A1E5L642"/>
<gene>
    <name evidence="2" type="ORF">BHU72_02115</name>
</gene>
<dbReference type="NCBIfam" id="TIGR02532">
    <property type="entry name" value="IV_pilin_GFxxxE"/>
    <property type="match status" value="1"/>
</dbReference>
<accession>A0A1E5L642</accession>
<reference evidence="2 3" key="1">
    <citation type="submission" date="2016-09" db="EMBL/GenBank/DDBJ databases">
        <title>Desulfuribacillus arsenicus sp. nov., an obligately anaerobic, dissimilatory arsenic- and antimonate-reducing bacterium isolated from anoxic sediments.</title>
        <authorList>
            <person name="Abin C.A."/>
            <person name="Hollibaugh J.T."/>
        </authorList>
    </citation>
    <scope>NUCLEOTIDE SEQUENCE [LARGE SCALE GENOMIC DNA]</scope>
    <source>
        <strain evidence="2 3">MLFW-2</strain>
    </source>
</reference>
<evidence type="ECO:0000313" key="3">
    <source>
        <dbReference type="Proteomes" id="UP000095255"/>
    </source>
</evidence>
<dbReference type="InterPro" id="IPR012902">
    <property type="entry name" value="N_methyl_site"/>
</dbReference>
<feature type="transmembrane region" description="Helical" evidence="1">
    <location>
        <begin position="12"/>
        <end position="31"/>
    </location>
</feature>
<keyword evidence="1" id="KW-0472">Membrane</keyword>
<evidence type="ECO:0000313" key="2">
    <source>
        <dbReference type="EMBL" id="OEH85617.1"/>
    </source>
</evidence>
<dbReference type="SUPFAM" id="SSF54523">
    <property type="entry name" value="Pili subunits"/>
    <property type="match status" value="1"/>
</dbReference>
<organism evidence="2 3">
    <name type="scientific">Desulfuribacillus stibiiarsenatis</name>
    <dbReference type="NCBI Taxonomy" id="1390249"/>
    <lineage>
        <taxon>Bacteria</taxon>
        <taxon>Bacillati</taxon>
        <taxon>Bacillota</taxon>
        <taxon>Desulfuribacillia</taxon>
        <taxon>Desulfuribacillales</taxon>
        <taxon>Desulfuribacillaceae</taxon>
        <taxon>Desulfuribacillus</taxon>
    </lineage>
</organism>
<dbReference type="Gene3D" id="3.30.700.10">
    <property type="entry name" value="Glycoprotein, Type 4 Pilin"/>
    <property type="match status" value="1"/>
</dbReference>
<dbReference type="InterPro" id="IPR045584">
    <property type="entry name" value="Pilin-like"/>
</dbReference>
<proteinExistence type="predicted"/>
<dbReference type="STRING" id="1390249.BHU72_02115"/>